<dbReference type="Pfam" id="PF07690">
    <property type="entry name" value="MFS_1"/>
    <property type="match status" value="1"/>
</dbReference>
<feature type="transmembrane region" description="Helical" evidence="6">
    <location>
        <begin position="295"/>
        <end position="316"/>
    </location>
</feature>
<organism evidence="8 9">
    <name type="scientific">Leucobacter luti</name>
    <dbReference type="NCBI Taxonomy" id="340320"/>
    <lineage>
        <taxon>Bacteria</taxon>
        <taxon>Bacillati</taxon>
        <taxon>Actinomycetota</taxon>
        <taxon>Actinomycetes</taxon>
        <taxon>Micrococcales</taxon>
        <taxon>Microbacteriaceae</taxon>
        <taxon>Leucobacter</taxon>
    </lineage>
</organism>
<evidence type="ECO:0000256" key="1">
    <source>
        <dbReference type="ARBA" id="ARBA00004651"/>
    </source>
</evidence>
<evidence type="ECO:0000313" key="8">
    <source>
        <dbReference type="EMBL" id="TDP93335.1"/>
    </source>
</evidence>
<keyword evidence="2" id="KW-1003">Cell membrane</keyword>
<dbReference type="SUPFAM" id="SSF103473">
    <property type="entry name" value="MFS general substrate transporter"/>
    <property type="match status" value="1"/>
</dbReference>
<feature type="transmembrane region" description="Helical" evidence="6">
    <location>
        <begin position="355"/>
        <end position="374"/>
    </location>
</feature>
<evidence type="ECO:0000256" key="3">
    <source>
        <dbReference type="ARBA" id="ARBA00022692"/>
    </source>
</evidence>
<evidence type="ECO:0000256" key="6">
    <source>
        <dbReference type="SAM" id="Phobius"/>
    </source>
</evidence>
<dbReference type="PANTHER" id="PTHR43124:SF3">
    <property type="entry name" value="CHLORAMPHENICOL EFFLUX PUMP RV0191"/>
    <property type="match status" value="1"/>
</dbReference>
<keyword evidence="5 6" id="KW-0472">Membrane</keyword>
<evidence type="ECO:0000256" key="5">
    <source>
        <dbReference type="ARBA" id="ARBA00023136"/>
    </source>
</evidence>
<keyword evidence="9" id="KW-1185">Reference proteome</keyword>
<dbReference type="GO" id="GO:0005886">
    <property type="term" value="C:plasma membrane"/>
    <property type="evidence" value="ECO:0007669"/>
    <property type="project" value="UniProtKB-SubCell"/>
</dbReference>
<dbReference type="InterPro" id="IPR011701">
    <property type="entry name" value="MFS"/>
</dbReference>
<dbReference type="AlphaFoldDB" id="A0A4R6S3R4"/>
<evidence type="ECO:0000313" key="9">
    <source>
        <dbReference type="Proteomes" id="UP000295601"/>
    </source>
</evidence>
<evidence type="ECO:0000256" key="4">
    <source>
        <dbReference type="ARBA" id="ARBA00022989"/>
    </source>
</evidence>
<dbReference type="InterPro" id="IPR020846">
    <property type="entry name" value="MFS_dom"/>
</dbReference>
<dbReference type="RefSeq" id="WP_133616383.1">
    <property type="nucleotide sequence ID" value="NZ_SNYA01000003.1"/>
</dbReference>
<evidence type="ECO:0000256" key="2">
    <source>
        <dbReference type="ARBA" id="ARBA00022475"/>
    </source>
</evidence>
<feature type="transmembrane region" description="Helical" evidence="6">
    <location>
        <begin position="328"/>
        <end position="349"/>
    </location>
</feature>
<gene>
    <name evidence="8" type="ORF">EDF62_1314</name>
</gene>
<feature type="transmembrane region" description="Helical" evidence="6">
    <location>
        <begin position="237"/>
        <end position="256"/>
    </location>
</feature>
<dbReference type="NCBIfam" id="NF033135">
    <property type="entry name" value="cmx_cmrA"/>
    <property type="match status" value="1"/>
</dbReference>
<feature type="domain" description="Major facilitator superfamily (MFS) profile" evidence="7">
    <location>
        <begin position="4"/>
        <end position="381"/>
    </location>
</feature>
<dbReference type="Proteomes" id="UP000295601">
    <property type="component" value="Unassembled WGS sequence"/>
</dbReference>
<feature type="transmembrane region" description="Helical" evidence="6">
    <location>
        <begin position="160"/>
        <end position="180"/>
    </location>
</feature>
<feature type="transmembrane region" description="Helical" evidence="6">
    <location>
        <begin position="268"/>
        <end position="289"/>
    </location>
</feature>
<comment type="subcellular location">
    <subcellularLocation>
        <location evidence="1">Cell membrane</location>
        <topology evidence="1">Multi-pass membrane protein</topology>
    </subcellularLocation>
</comment>
<reference evidence="8 9" key="1">
    <citation type="submission" date="2019-03" db="EMBL/GenBank/DDBJ databases">
        <title>Genomic analyses of the natural microbiome of Caenorhabditis elegans.</title>
        <authorList>
            <person name="Samuel B."/>
        </authorList>
    </citation>
    <scope>NUCLEOTIDE SEQUENCE [LARGE SCALE GENOMIC DNA]</scope>
    <source>
        <strain evidence="8 9">JUb18</strain>
    </source>
</reference>
<comment type="caution">
    <text evidence="8">The sequence shown here is derived from an EMBL/GenBank/DDBJ whole genome shotgun (WGS) entry which is preliminary data.</text>
</comment>
<keyword evidence="3 6" id="KW-0812">Transmembrane</keyword>
<name>A0A4R6S3R4_9MICO</name>
<dbReference type="PROSITE" id="PS50850">
    <property type="entry name" value="MFS"/>
    <property type="match status" value="1"/>
</dbReference>
<feature type="transmembrane region" description="Helical" evidence="6">
    <location>
        <begin position="129"/>
        <end position="154"/>
    </location>
</feature>
<dbReference type="Gene3D" id="1.20.1250.20">
    <property type="entry name" value="MFS general substrate transporter like domains"/>
    <property type="match status" value="2"/>
</dbReference>
<evidence type="ECO:0000259" key="7">
    <source>
        <dbReference type="PROSITE" id="PS50850"/>
    </source>
</evidence>
<dbReference type="PANTHER" id="PTHR43124">
    <property type="entry name" value="PURINE EFFLUX PUMP PBUE"/>
    <property type="match status" value="1"/>
</dbReference>
<dbReference type="CDD" id="cd17324">
    <property type="entry name" value="MFS_NepI_like"/>
    <property type="match status" value="1"/>
</dbReference>
<proteinExistence type="predicted"/>
<dbReference type="EMBL" id="SNYA01000003">
    <property type="protein sequence ID" value="TDP93335.1"/>
    <property type="molecule type" value="Genomic_DNA"/>
</dbReference>
<feature type="transmembrane region" description="Helical" evidence="6">
    <location>
        <begin position="99"/>
        <end position="122"/>
    </location>
</feature>
<protein>
    <submittedName>
        <fullName evidence="8">DHA1 family chloramphenicol resistance protein-like MFS transporter</fullName>
    </submittedName>
</protein>
<accession>A0A4R6S3R4</accession>
<sequence length="388" mass="38968">MPFIIFLLACAVFAQSTSEFMLAGLLQPLAADLDITLPQASALTSAFAAGMVIGAPSVAAVSRRWSPRLALSTLLALFIMLHVIGAMSDSFAVLLLTRVGAALTSAGFLAVTLATVTALVPADRIARALAVVLGGTTLALIVGVPAGAAVGAALSWRATLWGVALLSLPALLAVLTLAPRRTSGAAPLTPLRREFAALRRSTLTVPLGACALVNGATFCAFTYLAPVATEIAGLPTTTVPVVLALFGMGAFGGVAAAGRWGDVHARRVLAVGGIALFFGWAILASFAAIPAVLLLLAFAQGALSFAVGSTLIAASLRAAPDAPTMAGAFGTAALNIGAMTGPLLGGIAYASAGGAQGPLVMSCAFTLAAALLFVTQLRRPRPRVSFPG</sequence>
<feature type="transmembrane region" description="Helical" evidence="6">
    <location>
        <begin position="69"/>
        <end position="87"/>
    </location>
</feature>
<keyword evidence="4 6" id="KW-1133">Transmembrane helix</keyword>
<dbReference type="InterPro" id="IPR050189">
    <property type="entry name" value="MFS_Efflux_Transporters"/>
</dbReference>
<feature type="transmembrane region" description="Helical" evidence="6">
    <location>
        <begin position="42"/>
        <end position="62"/>
    </location>
</feature>
<dbReference type="GO" id="GO:0022857">
    <property type="term" value="F:transmembrane transporter activity"/>
    <property type="evidence" value="ECO:0007669"/>
    <property type="project" value="InterPro"/>
</dbReference>
<feature type="transmembrane region" description="Helical" evidence="6">
    <location>
        <begin position="201"/>
        <end position="225"/>
    </location>
</feature>
<dbReference type="InterPro" id="IPR036259">
    <property type="entry name" value="MFS_trans_sf"/>
</dbReference>
<dbReference type="OrthoDB" id="9814237at2"/>